<evidence type="ECO:0000313" key="2">
    <source>
        <dbReference type="Proteomes" id="UP000800035"/>
    </source>
</evidence>
<proteinExistence type="predicted"/>
<keyword evidence="2" id="KW-1185">Reference proteome</keyword>
<dbReference type="OrthoDB" id="2906425at2759"/>
<feature type="non-terminal residue" evidence="1">
    <location>
        <position position="1"/>
    </location>
</feature>
<gene>
    <name evidence="1" type="ORF">CC80DRAFT_415164</name>
</gene>
<dbReference type="Proteomes" id="UP000800035">
    <property type="component" value="Unassembled WGS sequence"/>
</dbReference>
<accession>A0A6A5TSC7</accession>
<evidence type="ECO:0000313" key="1">
    <source>
        <dbReference type="EMBL" id="KAF1955551.1"/>
    </source>
</evidence>
<organism evidence="1 2">
    <name type="scientific">Byssothecium circinans</name>
    <dbReference type="NCBI Taxonomy" id="147558"/>
    <lineage>
        <taxon>Eukaryota</taxon>
        <taxon>Fungi</taxon>
        <taxon>Dikarya</taxon>
        <taxon>Ascomycota</taxon>
        <taxon>Pezizomycotina</taxon>
        <taxon>Dothideomycetes</taxon>
        <taxon>Pleosporomycetidae</taxon>
        <taxon>Pleosporales</taxon>
        <taxon>Massarineae</taxon>
        <taxon>Massarinaceae</taxon>
        <taxon>Byssothecium</taxon>
    </lineage>
</organism>
<dbReference type="InterPro" id="IPR011009">
    <property type="entry name" value="Kinase-like_dom_sf"/>
</dbReference>
<reference evidence="1" key="1">
    <citation type="journal article" date="2020" name="Stud. Mycol.">
        <title>101 Dothideomycetes genomes: a test case for predicting lifestyles and emergence of pathogens.</title>
        <authorList>
            <person name="Haridas S."/>
            <person name="Albert R."/>
            <person name="Binder M."/>
            <person name="Bloem J."/>
            <person name="Labutti K."/>
            <person name="Salamov A."/>
            <person name="Andreopoulos B."/>
            <person name="Baker S."/>
            <person name="Barry K."/>
            <person name="Bills G."/>
            <person name="Bluhm B."/>
            <person name="Cannon C."/>
            <person name="Castanera R."/>
            <person name="Culley D."/>
            <person name="Daum C."/>
            <person name="Ezra D."/>
            <person name="Gonzalez J."/>
            <person name="Henrissat B."/>
            <person name="Kuo A."/>
            <person name="Liang C."/>
            <person name="Lipzen A."/>
            <person name="Lutzoni F."/>
            <person name="Magnuson J."/>
            <person name="Mondo S."/>
            <person name="Nolan M."/>
            <person name="Ohm R."/>
            <person name="Pangilinan J."/>
            <person name="Park H.-J."/>
            <person name="Ramirez L."/>
            <person name="Alfaro M."/>
            <person name="Sun H."/>
            <person name="Tritt A."/>
            <person name="Yoshinaga Y."/>
            <person name="Zwiers L.-H."/>
            <person name="Turgeon B."/>
            <person name="Goodwin S."/>
            <person name="Spatafora J."/>
            <person name="Crous P."/>
            <person name="Grigoriev I."/>
        </authorList>
    </citation>
    <scope>NUCLEOTIDE SEQUENCE</scope>
    <source>
        <strain evidence="1">CBS 675.92</strain>
    </source>
</reference>
<sequence length="126" mass="13769">IKDKTTILVPAVINVGEGPNGFFVTTELINGVPLAKIGNKCKTVATANAKTFVEEIVIPQLRELKSNTTRFNGVVIPPPWTLATPEFVFCHGDLGPFNIMVDPLTLKVKAVFNLENRGFYPGVFLK</sequence>
<dbReference type="AlphaFoldDB" id="A0A6A5TSC7"/>
<dbReference type="SUPFAM" id="SSF56112">
    <property type="entry name" value="Protein kinase-like (PK-like)"/>
    <property type="match status" value="1"/>
</dbReference>
<dbReference type="EMBL" id="ML976994">
    <property type="protein sequence ID" value="KAF1955551.1"/>
    <property type="molecule type" value="Genomic_DNA"/>
</dbReference>
<evidence type="ECO:0008006" key="3">
    <source>
        <dbReference type="Google" id="ProtNLM"/>
    </source>
</evidence>
<protein>
    <recommendedName>
        <fullName evidence="3">Aminoglycoside phosphotransferase domain-containing protein</fullName>
    </recommendedName>
</protein>
<name>A0A6A5TSC7_9PLEO</name>